<protein>
    <submittedName>
        <fullName evidence="2">Uncharacterized protein</fullName>
    </submittedName>
</protein>
<dbReference type="Proteomes" id="UP000746747">
    <property type="component" value="Unassembled WGS sequence"/>
</dbReference>
<organism evidence="2 3">
    <name type="scientific">Cercopithifilaria johnstoni</name>
    <dbReference type="NCBI Taxonomy" id="2874296"/>
    <lineage>
        <taxon>Eukaryota</taxon>
        <taxon>Metazoa</taxon>
        <taxon>Ecdysozoa</taxon>
        <taxon>Nematoda</taxon>
        <taxon>Chromadorea</taxon>
        <taxon>Rhabditida</taxon>
        <taxon>Spirurina</taxon>
        <taxon>Spiruromorpha</taxon>
        <taxon>Filarioidea</taxon>
        <taxon>Onchocercidae</taxon>
        <taxon>Cercopithifilaria</taxon>
    </lineage>
</organism>
<evidence type="ECO:0000313" key="2">
    <source>
        <dbReference type="EMBL" id="CAG9540960.1"/>
    </source>
</evidence>
<reference evidence="2" key="1">
    <citation type="submission" date="2021-09" db="EMBL/GenBank/DDBJ databases">
        <authorList>
            <consortium name="Pathogen Informatics"/>
        </authorList>
    </citation>
    <scope>NUCLEOTIDE SEQUENCE</scope>
</reference>
<evidence type="ECO:0000256" key="1">
    <source>
        <dbReference type="SAM" id="MobiDB-lite"/>
    </source>
</evidence>
<feature type="compositionally biased region" description="Polar residues" evidence="1">
    <location>
        <begin position="85"/>
        <end position="94"/>
    </location>
</feature>
<gene>
    <name evidence="2" type="ORF">CJOHNSTONI_LOCUS10429</name>
</gene>
<accession>A0A8J2QBB3</accession>
<evidence type="ECO:0000313" key="3">
    <source>
        <dbReference type="Proteomes" id="UP000746747"/>
    </source>
</evidence>
<dbReference type="AlphaFoldDB" id="A0A8J2QBB3"/>
<name>A0A8J2QBB3_9BILA</name>
<feature type="region of interest" description="Disordered" evidence="1">
    <location>
        <begin position="74"/>
        <end position="97"/>
    </location>
</feature>
<keyword evidence="3" id="KW-1185">Reference proteome</keyword>
<proteinExistence type="predicted"/>
<sequence length="109" mass="11615">MTCYRVRVVLADPTGSVDEPGGDISGVGTQLRSTYSEIPSSCQTDGVIITRQFSSVVMDPPNLSQVSLSNDAIGQQGTIKRDTETAATNSNRNSLPLLPSRCLNPQFAL</sequence>
<comment type="caution">
    <text evidence="2">The sequence shown here is derived from an EMBL/GenBank/DDBJ whole genome shotgun (WGS) entry which is preliminary data.</text>
</comment>
<dbReference type="EMBL" id="CAKAEH010002064">
    <property type="protein sequence ID" value="CAG9540960.1"/>
    <property type="molecule type" value="Genomic_DNA"/>
</dbReference>